<dbReference type="CDD" id="cd00172">
    <property type="entry name" value="serpin"/>
    <property type="match status" value="1"/>
</dbReference>
<evidence type="ECO:0000256" key="1">
    <source>
        <dbReference type="ARBA" id="ARBA00009500"/>
    </source>
</evidence>
<sequence length="462" mass="52044">MNYLIVSAALWCLLTVTTSMAQKQSIAHFSDLDYETEGLLETYDSYVSDLPEDLQINKNDESNAIEETDATHQTQVSPAARSLQDFAFDIFNSIEGLKPNQDNTVISPLSIYSALSMLKQGLSGNSLTQVDDVINRHSASDADVSRMHEAIFSKQARQLLRHASRVYFDNSIKLRKSYKKSLKRLNFAQARKTDFGRNAEKSRVKMNKYVKNRTKKLIRDFVPEGGVSSATKVYLLNALYLKAKWNFRFSSTKPRRFRVNAQETISVPTMTAKYSICTNQEDKVLNAKITVLALGDDLSMIIAMPKQPGNFSSFYDDEHAQMKKKMSRLFNKIWPAEENGERMLDVCDLALPKFKISHQTDLVENLMNMGIIDVFDASVADFSRMSKRSAENLHLGDVRHKSVLDVNEDGVEGAGASGVDVAWKSPQTVRVKIDKPFLFAIRHDKTGAILFLGKVTRPISDV</sequence>
<feature type="chain" id="PRO_5046061042" description="Serpin domain-containing protein" evidence="3">
    <location>
        <begin position="22"/>
        <end position="462"/>
    </location>
</feature>
<dbReference type="PANTHER" id="PTHR11461">
    <property type="entry name" value="SERINE PROTEASE INHIBITOR, SERPIN"/>
    <property type="match status" value="1"/>
</dbReference>
<organism evidence="5 6">
    <name type="scientific">Clavelina lepadiformis</name>
    <name type="common">Light-bulb sea squirt</name>
    <name type="synonym">Ascidia lepadiformis</name>
    <dbReference type="NCBI Taxonomy" id="159417"/>
    <lineage>
        <taxon>Eukaryota</taxon>
        <taxon>Metazoa</taxon>
        <taxon>Chordata</taxon>
        <taxon>Tunicata</taxon>
        <taxon>Ascidiacea</taxon>
        <taxon>Aplousobranchia</taxon>
        <taxon>Clavelinidae</taxon>
        <taxon>Clavelina</taxon>
    </lineage>
</organism>
<dbReference type="Proteomes" id="UP001642483">
    <property type="component" value="Unassembled WGS sequence"/>
</dbReference>
<dbReference type="Gene3D" id="2.30.39.10">
    <property type="entry name" value="Alpha-1-antitrypsin, domain 1"/>
    <property type="match status" value="1"/>
</dbReference>
<dbReference type="PANTHER" id="PTHR11461:SF211">
    <property type="entry name" value="GH10112P-RELATED"/>
    <property type="match status" value="1"/>
</dbReference>
<comment type="similarity">
    <text evidence="1 2">Belongs to the serpin family.</text>
</comment>
<gene>
    <name evidence="5" type="ORF">CVLEPA_LOCUS26012</name>
</gene>
<feature type="domain" description="Serpin" evidence="4">
    <location>
        <begin position="88"/>
        <end position="458"/>
    </location>
</feature>
<accession>A0ABP0GM04</accession>
<dbReference type="InterPro" id="IPR036186">
    <property type="entry name" value="Serpin_sf"/>
</dbReference>
<keyword evidence="6" id="KW-1185">Reference proteome</keyword>
<proteinExistence type="inferred from homology"/>
<dbReference type="Gene3D" id="3.30.497.10">
    <property type="entry name" value="Antithrombin, subunit I, domain 2"/>
    <property type="match status" value="1"/>
</dbReference>
<evidence type="ECO:0000259" key="4">
    <source>
        <dbReference type="SMART" id="SM00093"/>
    </source>
</evidence>
<reference evidence="5 6" key="1">
    <citation type="submission" date="2024-02" db="EMBL/GenBank/DDBJ databases">
        <authorList>
            <person name="Daric V."/>
            <person name="Darras S."/>
        </authorList>
    </citation>
    <scope>NUCLEOTIDE SEQUENCE [LARGE SCALE GENOMIC DNA]</scope>
</reference>
<evidence type="ECO:0000313" key="5">
    <source>
        <dbReference type="EMBL" id="CAK8692768.1"/>
    </source>
</evidence>
<dbReference type="SMART" id="SM00093">
    <property type="entry name" value="SERPIN"/>
    <property type="match status" value="1"/>
</dbReference>
<dbReference type="SUPFAM" id="SSF56574">
    <property type="entry name" value="Serpins"/>
    <property type="match status" value="1"/>
</dbReference>
<dbReference type="InterPro" id="IPR023795">
    <property type="entry name" value="Serpin_CS"/>
</dbReference>
<dbReference type="Pfam" id="PF00079">
    <property type="entry name" value="Serpin"/>
    <property type="match status" value="1"/>
</dbReference>
<evidence type="ECO:0000256" key="3">
    <source>
        <dbReference type="SAM" id="SignalP"/>
    </source>
</evidence>
<name>A0ABP0GM04_CLALP</name>
<dbReference type="InterPro" id="IPR000215">
    <property type="entry name" value="Serpin_fam"/>
</dbReference>
<dbReference type="InterPro" id="IPR042178">
    <property type="entry name" value="Serpin_sf_1"/>
</dbReference>
<comment type="caution">
    <text evidence="5">The sequence shown here is derived from an EMBL/GenBank/DDBJ whole genome shotgun (WGS) entry which is preliminary data.</text>
</comment>
<evidence type="ECO:0000313" key="6">
    <source>
        <dbReference type="Proteomes" id="UP001642483"/>
    </source>
</evidence>
<feature type="signal peptide" evidence="3">
    <location>
        <begin position="1"/>
        <end position="21"/>
    </location>
</feature>
<dbReference type="InterPro" id="IPR042185">
    <property type="entry name" value="Serpin_sf_2"/>
</dbReference>
<protein>
    <recommendedName>
        <fullName evidence="4">Serpin domain-containing protein</fullName>
    </recommendedName>
</protein>
<keyword evidence="3" id="KW-0732">Signal</keyword>
<dbReference type="EMBL" id="CAWYQH010000130">
    <property type="protein sequence ID" value="CAK8692768.1"/>
    <property type="molecule type" value="Genomic_DNA"/>
</dbReference>
<dbReference type="PROSITE" id="PS00284">
    <property type="entry name" value="SERPIN"/>
    <property type="match status" value="1"/>
</dbReference>
<dbReference type="InterPro" id="IPR023796">
    <property type="entry name" value="Serpin_dom"/>
</dbReference>
<evidence type="ECO:0000256" key="2">
    <source>
        <dbReference type="RuleBase" id="RU000411"/>
    </source>
</evidence>